<dbReference type="Gene3D" id="3.30.530.20">
    <property type="match status" value="1"/>
</dbReference>
<dbReference type="Pfam" id="PF01852">
    <property type="entry name" value="START"/>
    <property type="match status" value="1"/>
</dbReference>
<accession>A0A1Y0I6X4</accession>
<sequence>MKINYISPDDTGKQSVLNTYISLIIALLFSATAAHAELTTDHPDWKLALEKDGVEIYTRPYENSDIEAFKAVALLNAPLNNIMAVMANPNSCTEWVHGCTVSYGFDEASFNSRYAYSVNDLPWPVKDRDYVLKLTTWTSKESGHIMLEMHAVPERKPIADDYQRVTVANTLYEFIPEGDKTKLIWLQHTEPAGVLPGWLVNALLVDIPYKSLKKLEEVAMWPAYQGHEITHDENGQVTGVRKVTVEN</sequence>
<dbReference type="SUPFAM" id="SSF55961">
    <property type="entry name" value="Bet v1-like"/>
    <property type="match status" value="1"/>
</dbReference>
<dbReference type="InterPro" id="IPR002913">
    <property type="entry name" value="START_lipid-bd_dom"/>
</dbReference>
<dbReference type="KEGG" id="ome:OLMES_1193"/>
<dbReference type="OrthoDB" id="5734556at2"/>
<organism evidence="3 4">
    <name type="scientific">Oleiphilus messinensis</name>
    <dbReference type="NCBI Taxonomy" id="141451"/>
    <lineage>
        <taxon>Bacteria</taxon>
        <taxon>Pseudomonadati</taxon>
        <taxon>Pseudomonadota</taxon>
        <taxon>Gammaproteobacteria</taxon>
        <taxon>Oceanospirillales</taxon>
        <taxon>Oleiphilaceae</taxon>
        <taxon>Oleiphilus</taxon>
    </lineage>
</organism>
<dbReference type="CDD" id="cd08876">
    <property type="entry name" value="START_1"/>
    <property type="match status" value="1"/>
</dbReference>
<dbReference type="InterPro" id="IPR028347">
    <property type="entry name" value="START_dom_prot"/>
</dbReference>
<dbReference type="GO" id="GO:0005737">
    <property type="term" value="C:cytoplasm"/>
    <property type="evidence" value="ECO:0007669"/>
    <property type="project" value="UniProtKB-ARBA"/>
</dbReference>
<dbReference type="PIRSF" id="PIRSF039033">
    <property type="entry name" value="START_dom"/>
    <property type="match status" value="1"/>
</dbReference>
<evidence type="ECO:0000259" key="2">
    <source>
        <dbReference type="PROSITE" id="PS50848"/>
    </source>
</evidence>
<protein>
    <submittedName>
        <fullName evidence="3">Lipid-binding START domain-containing protein</fullName>
    </submittedName>
</protein>
<dbReference type="AlphaFoldDB" id="A0A1Y0I6X4"/>
<keyword evidence="4" id="KW-1185">Reference proteome</keyword>
<dbReference type="EMBL" id="CP021425">
    <property type="protein sequence ID" value="ARU55275.1"/>
    <property type="molecule type" value="Genomic_DNA"/>
</dbReference>
<feature type="domain" description="START" evidence="2">
    <location>
        <begin position="40"/>
        <end position="217"/>
    </location>
</feature>
<dbReference type="InterPro" id="IPR023393">
    <property type="entry name" value="START-like_dom_sf"/>
</dbReference>
<proteinExistence type="predicted"/>
<dbReference type="InterPro" id="IPR051213">
    <property type="entry name" value="START_lipid_transfer"/>
</dbReference>
<keyword evidence="1" id="KW-0732">Signal</keyword>
<feature type="chain" id="PRO_5012101190" evidence="1">
    <location>
        <begin position="37"/>
        <end position="247"/>
    </location>
</feature>
<evidence type="ECO:0000313" key="4">
    <source>
        <dbReference type="Proteomes" id="UP000196027"/>
    </source>
</evidence>
<dbReference type="RefSeq" id="WP_087460398.1">
    <property type="nucleotide sequence ID" value="NZ_CP021425.1"/>
</dbReference>
<evidence type="ECO:0000313" key="3">
    <source>
        <dbReference type="EMBL" id="ARU55275.1"/>
    </source>
</evidence>
<dbReference type="PROSITE" id="PS50848">
    <property type="entry name" value="START"/>
    <property type="match status" value="1"/>
</dbReference>
<reference evidence="3 4" key="1">
    <citation type="submission" date="2017-05" db="EMBL/GenBank/DDBJ databases">
        <title>Genomic insights into alkan degradation activity of Oleiphilus messinensis.</title>
        <authorList>
            <person name="Kozyavkin S.A."/>
            <person name="Slesarev A.I."/>
            <person name="Golyshin P.N."/>
            <person name="Korzhenkov A."/>
            <person name="Golyshina O.N."/>
            <person name="Toshchakov S.V."/>
        </authorList>
    </citation>
    <scope>NUCLEOTIDE SEQUENCE [LARGE SCALE GENOMIC DNA]</scope>
    <source>
        <strain evidence="3 4">ME102</strain>
    </source>
</reference>
<gene>
    <name evidence="3" type="ORF">OLMES_1193</name>
</gene>
<dbReference type="PANTHER" id="PTHR19308">
    <property type="entry name" value="PHOSPHATIDYLCHOLINE TRANSFER PROTEIN"/>
    <property type="match status" value="1"/>
</dbReference>
<feature type="signal peptide" evidence="1">
    <location>
        <begin position="1"/>
        <end position="36"/>
    </location>
</feature>
<name>A0A1Y0I6X4_9GAMM</name>
<dbReference type="Proteomes" id="UP000196027">
    <property type="component" value="Chromosome"/>
</dbReference>
<dbReference type="PANTHER" id="PTHR19308:SF14">
    <property type="entry name" value="START DOMAIN-CONTAINING PROTEIN"/>
    <property type="match status" value="1"/>
</dbReference>
<dbReference type="GO" id="GO:0008289">
    <property type="term" value="F:lipid binding"/>
    <property type="evidence" value="ECO:0007669"/>
    <property type="project" value="InterPro"/>
</dbReference>
<evidence type="ECO:0000256" key="1">
    <source>
        <dbReference type="SAM" id="SignalP"/>
    </source>
</evidence>